<feature type="region of interest" description="Disordered" evidence="4">
    <location>
        <begin position="1"/>
        <end position="23"/>
    </location>
</feature>
<keyword evidence="3 6" id="KW-0067">ATP-binding</keyword>
<dbReference type="SUPFAM" id="SSF50331">
    <property type="entry name" value="MOP-like"/>
    <property type="match status" value="1"/>
</dbReference>
<dbReference type="EMBL" id="QHKI01000057">
    <property type="protein sequence ID" value="RSM73014.1"/>
    <property type="molecule type" value="Genomic_DNA"/>
</dbReference>
<dbReference type="InterPro" id="IPR050093">
    <property type="entry name" value="ABC_SmlMolc_Importer"/>
</dbReference>
<dbReference type="PROSITE" id="PS00211">
    <property type="entry name" value="ABC_TRANSPORTER_1"/>
    <property type="match status" value="1"/>
</dbReference>
<evidence type="ECO:0000256" key="3">
    <source>
        <dbReference type="ARBA" id="ARBA00022840"/>
    </source>
</evidence>
<dbReference type="PANTHER" id="PTHR42781:SF4">
    <property type="entry name" value="SPERMIDINE_PUTRESCINE IMPORT ATP-BINDING PROTEIN POTA"/>
    <property type="match status" value="1"/>
</dbReference>
<dbReference type="PROSITE" id="PS50893">
    <property type="entry name" value="ABC_TRANSPORTER_2"/>
    <property type="match status" value="1"/>
</dbReference>
<dbReference type="Gene3D" id="3.40.50.300">
    <property type="entry name" value="P-loop containing nucleotide triphosphate hydrolases"/>
    <property type="match status" value="1"/>
</dbReference>
<dbReference type="InterPro" id="IPR003439">
    <property type="entry name" value="ABC_transporter-like_ATP-bd"/>
</dbReference>
<keyword evidence="2" id="KW-0547">Nucleotide-binding</keyword>
<dbReference type="SUPFAM" id="SSF52540">
    <property type="entry name" value="P-loop containing nucleoside triphosphate hydrolases"/>
    <property type="match status" value="1"/>
</dbReference>
<dbReference type="Proteomes" id="UP000287547">
    <property type="component" value="Unassembled WGS sequence"/>
</dbReference>
<evidence type="ECO:0000256" key="2">
    <source>
        <dbReference type="ARBA" id="ARBA00022741"/>
    </source>
</evidence>
<comment type="caution">
    <text evidence="6">The sequence shown here is derived from an EMBL/GenBank/DDBJ whole genome shotgun (WGS) entry which is preliminary data.</text>
</comment>
<evidence type="ECO:0000313" key="7">
    <source>
        <dbReference type="Proteomes" id="UP000287547"/>
    </source>
</evidence>
<gene>
    <name evidence="6" type="ORF">DMH04_41745</name>
</gene>
<dbReference type="InterPro" id="IPR017871">
    <property type="entry name" value="ABC_transporter-like_CS"/>
</dbReference>
<dbReference type="InterPro" id="IPR008995">
    <property type="entry name" value="Mo/tungstate-bd_C_term_dom"/>
</dbReference>
<accession>A0A428YU15</accession>
<dbReference type="InterPro" id="IPR027417">
    <property type="entry name" value="P-loop_NTPase"/>
</dbReference>
<dbReference type="GO" id="GO:0016887">
    <property type="term" value="F:ATP hydrolysis activity"/>
    <property type="evidence" value="ECO:0007669"/>
    <property type="project" value="InterPro"/>
</dbReference>
<evidence type="ECO:0000256" key="1">
    <source>
        <dbReference type="ARBA" id="ARBA00022448"/>
    </source>
</evidence>
<dbReference type="SMART" id="SM00382">
    <property type="entry name" value="AAA"/>
    <property type="match status" value="1"/>
</dbReference>
<name>A0A428YU15_KIBAR</name>
<sequence>MAGYRVRGQPRGHVGTAPSDGGPVSIGCRELQVTVGRRALVTVPTLDIADGETLAVLGPNGAGKSTLLRALGHLTHASGTVLLDGQPATTTALRHAVAAVLQRPVLQRASVLDNAAAGLRLRGVGRAEARRRAEPWLDALGVAHLAARHARTLSGGEAQRVAIARALTVAPRVLLLDEPFSGLDATTRTDLLADLRAALDRLSAAVLLVTHDREEAHALAQRTALLVSGEIRQIGKTDSVLDAPADPDCANLLGFTTHLPPALTGRDVLLVARPERCTPLGDDAPVPPDSLVFEGVMRRVVPLGGAVRLDVDTATGPAAAVTTADVTTTPGSRIRLAVGFTHLRACGP</sequence>
<proteinExistence type="predicted"/>
<evidence type="ECO:0000256" key="4">
    <source>
        <dbReference type="SAM" id="MobiDB-lite"/>
    </source>
</evidence>
<keyword evidence="1" id="KW-0813">Transport</keyword>
<dbReference type="OrthoDB" id="3518399at2"/>
<reference evidence="6 7" key="1">
    <citation type="submission" date="2018-05" db="EMBL/GenBank/DDBJ databases">
        <title>Evolution of GPA BGCs.</title>
        <authorList>
            <person name="Waglechner N."/>
            <person name="Wright G.D."/>
        </authorList>
    </citation>
    <scope>NUCLEOTIDE SEQUENCE [LARGE SCALE GENOMIC DNA]</scope>
    <source>
        <strain evidence="6 7">A82846</strain>
    </source>
</reference>
<dbReference type="InterPro" id="IPR003593">
    <property type="entry name" value="AAA+_ATPase"/>
</dbReference>
<dbReference type="GO" id="GO:0005524">
    <property type="term" value="F:ATP binding"/>
    <property type="evidence" value="ECO:0007669"/>
    <property type="project" value="UniProtKB-KW"/>
</dbReference>
<organism evidence="6 7">
    <name type="scientific">Kibdelosporangium aridum</name>
    <dbReference type="NCBI Taxonomy" id="2030"/>
    <lineage>
        <taxon>Bacteria</taxon>
        <taxon>Bacillati</taxon>
        <taxon>Actinomycetota</taxon>
        <taxon>Actinomycetes</taxon>
        <taxon>Pseudonocardiales</taxon>
        <taxon>Pseudonocardiaceae</taxon>
        <taxon>Kibdelosporangium</taxon>
    </lineage>
</organism>
<protein>
    <submittedName>
        <fullName evidence="6">ABC transporter ATP-binding protein</fullName>
    </submittedName>
</protein>
<dbReference type="Pfam" id="PF00005">
    <property type="entry name" value="ABC_tran"/>
    <property type="match status" value="1"/>
</dbReference>
<dbReference type="AlphaFoldDB" id="A0A428YU15"/>
<evidence type="ECO:0000313" key="6">
    <source>
        <dbReference type="EMBL" id="RSM73014.1"/>
    </source>
</evidence>
<evidence type="ECO:0000259" key="5">
    <source>
        <dbReference type="PROSITE" id="PS50893"/>
    </source>
</evidence>
<dbReference type="PANTHER" id="PTHR42781">
    <property type="entry name" value="SPERMIDINE/PUTRESCINE IMPORT ATP-BINDING PROTEIN POTA"/>
    <property type="match status" value="1"/>
</dbReference>
<feature type="domain" description="ABC transporter" evidence="5">
    <location>
        <begin position="26"/>
        <end position="253"/>
    </location>
</feature>